<accession>A0ABW3R5N1</accession>
<protein>
    <recommendedName>
        <fullName evidence="3">Polyketide cyclase/dehydrase/lipid transport protein</fullName>
    </recommendedName>
</protein>
<proteinExistence type="predicted"/>
<reference evidence="2" key="1">
    <citation type="journal article" date="2019" name="Int. J. Syst. Evol. Microbiol.">
        <title>The Global Catalogue of Microorganisms (GCM) 10K type strain sequencing project: providing services to taxonomists for standard genome sequencing and annotation.</title>
        <authorList>
            <consortium name="The Broad Institute Genomics Platform"/>
            <consortium name="The Broad Institute Genome Sequencing Center for Infectious Disease"/>
            <person name="Wu L."/>
            <person name="Ma J."/>
        </authorList>
    </citation>
    <scope>NUCLEOTIDE SEQUENCE [LARGE SCALE GENOMIC DNA]</scope>
    <source>
        <strain evidence="2">CCUG 60214</strain>
    </source>
</reference>
<evidence type="ECO:0000313" key="1">
    <source>
        <dbReference type="EMBL" id="MFD1152055.1"/>
    </source>
</evidence>
<gene>
    <name evidence="1" type="ORF">ACFQ3T_33360</name>
</gene>
<keyword evidence="2" id="KW-1185">Reference proteome</keyword>
<dbReference type="Proteomes" id="UP001597168">
    <property type="component" value="Unassembled WGS sequence"/>
</dbReference>
<comment type="caution">
    <text evidence="1">The sequence shown here is derived from an EMBL/GenBank/DDBJ whole genome shotgun (WGS) entry which is preliminary data.</text>
</comment>
<evidence type="ECO:0008006" key="3">
    <source>
        <dbReference type="Google" id="ProtNLM"/>
    </source>
</evidence>
<name>A0ABW3R5N1_9PSEU</name>
<evidence type="ECO:0000313" key="2">
    <source>
        <dbReference type="Proteomes" id="UP001597168"/>
    </source>
</evidence>
<dbReference type="RefSeq" id="WP_380729613.1">
    <property type="nucleotide sequence ID" value="NZ_JBHTLK010000315.1"/>
</dbReference>
<organism evidence="1 2">
    <name type="scientific">Saccharothrix hoggarensis</name>
    <dbReference type="NCBI Taxonomy" id="913853"/>
    <lineage>
        <taxon>Bacteria</taxon>
        <taxon>Bacillati</taxon>
        <taxon>Actinomycetota</taxon>
        <taxon>Actinomycetes</taxon>
        <taxon>Pseudonocardiales</taxon>
        <taxon>Pseudonocardiaceae</taxon>
        <taxon>Saccharothrix</taxon>
    </lineage>
</organism>
<sequence length="185" mass="19870">MATGPVESAEGVVGVAYAHFYVESRGLREPPRFVFDDDDGFLAVMDDVVALHATSDVIRSANVRIEAWDRLPEVGGPGEAEVAEGTVALSDGAVRARAVPATAPDIDTVPVGPAGWYHVRAFRWGADVDGRVEHFLLQLWPSGEPAAADRSRPAEPDELTAWNRQIRQWADAQGFRGSGGRGGHD</sequence>
<dbReference type="EMBL" id="JBHTLK010000315">
    <property type="protein sequence ID" value="MFD1152055.1"/>
    <property type="molecule type" value="Genomic_DNA"/>
</dbReference>